<organism evidence="1 2">
    <name type="scientific">Gossypium stocksii</name>
    <dbReference type="NCBI Taxonomy" id="47602"/>
    <lineage>
        <taxon>Eukaryota</taxon>
        <taxon>Viridiplantae</taxon>
        <taxon>Streptophyta</taxon>
        <taxon>Embryophyta</taxon>
        <taxon>Tracheophyta</taxon>
        <taxon>Spermatophyta</taxon>
        <taxon>Magnoliopsida</taxon>
        <taxon>eudicotyledons</taxon>
        <taxon>Gunneridae</taxon>
        <taxon>Pentapetalae</taxon>
        <taxon>rosids</taxon>
        <taxon>malvids</taxon>
        <taxon>Malvales</taxon>
        <taxon>Malvaceae</taxon>
        <taxon>Malvoideae</taxon>
        <taxon>Gossypium</taxon>
    </lineage>
</organism>
<proteinExistence type="predicted"/>
<gene>
    <name evidence="1" type="ORF">J1N35_008454</name>
</gene>
<dbReference type="OrthoDB" id="10546462at2759"/>
<sequence length="222" mass="24998">MELGKEKGLIDYFGVKLKEGQTRFQGSMELVSQNRVETGIDVETGSLKSKCMDDRSSLVKPQAYVSGKSRVDNLVGKDMVTSEVQHKVELVYGQGKDKESYLGENMKCDYIVELPEEEESECRKQADIERKRKRVLSELPRNVNGVKDSFEVGMAVRNKDKLRKMQKVGKGLREKTKKVSLKGLVEVPIKVDMEIGHSGEFKEEGCLSDGYGSWPLIATEEI</sequence>
<name>A0A9D3W942_9ROSI</name>
<reference evidence="1 2" key="1">
    <citation type="journal article" date="2021" name="Plant Biotechnol. J.">
        <title>Multi-omics assisted identification of the key and species-specific regulatory components of drought-tolerant mechanisms in Gossypium stocksii.</title>
        <authorList>
            <person name="Yu D."/>
            <person name="Ke L."/>
            <person name="Zhang D."/>
            <person name="Wu Y."/>
            <person name="Sun Y."/>
            <person name="Mei J."/>
            <person name="Sun J."/>
            <person name="Sun Y."/>
        </authorList>
    </citation>
    <scope>NUCLEOTIDE SEQUENCE [LARGE SCALE GENOMIC DNA]</scope>
    <source>
        <strain evidence="2">cv. E1</strain>
        <tissue evidence="1">Leaf</tissue>
    </source>
</reference>
<evidence type="ECO:0000313" key="1">
    <source>
        <dbReference type="EMBL" id="KAH1115076.1"/>
    </source>
</evidence>
<dbReference type="AlphaFoldDB" id="A0A9D3W942"/>
<evidence type="ECO:0000313" key="2">
    <source>
        <dbReference type="Proteomes" id="UP000828251"/>
    </source>
</evidence>
<dbReference type="EMBL" id="JAIQCV010000003">
    <property type="protein sequence ID" value="KAH1115076.1"/>
    <property type="molecule type" value="Genomic_DNA"/>
</dbReference>
<comment type="caution">
    <text evidence="1">The sequence shown here is derived from an EMBL/GenBank/DDBJ whole genome shotgun (WGS) entry which is preliminary data.</text>
</comment>
<accession>A0A9D3W942</accession>
<protein>
    <submittedName>
        <fullName evidence="1">Uncharacterized protein</fullName>
    </submittedName>
</protein>
<dbReference type="Proteomes" id="UP000828251">
    <property type="component" value="Unassembled WGS sequence"/>
</dbReference>
<keyword evidence="2" id="KW-1185">Reference proteome</keyword>